<gene>
    <name evidence="1" type="ORF">BDM02DRAFT_3254913</name>
</gene>
<keyword evidence="2" id="KW-1185">Reference proteome</keyword>
<name>A0ACB6ZAE3_THEGA</name>
<accession>A0ACB6ZAE3</accession>
<comment type="caution">
    <text evidence="1">The sequence shown here is derived from an EMBL/GenBank/DDBJ whole genome shotgun (WGS) entry which is preliminary data.</text>
</comment>
<evidence type="ECO:0000313" key="2">
    <source>
        <dbReference type="Proteomes" id="UP000886501"/>
    </source>
</evidence>
<evidence type="ECO:0000313" key="1">
    <source>
        <dbReference type="EMBL" id="KAF9646700.1"/>
    </source>
</evidence>
<organism evidence="1 2">
    <name type="scientific">Thelephora ganbajun</name>
    <name type="common">Ganba fungus</name>
    <dbReference type="NCBI Taxonomy" id="370292"/>
    <lineage>
        <taxon>Eukaryota</taxon>
        <taxon>Fungi</taxon>
        <taxon>Dikarya</taxon>
        <taxon>Basidiomycota</taxon>
        <taxon>Agaricomycotina</taxon>
        <taxon>Agaricomycetes</taxon>
        <taxon>Thelephorales</taxon>
        <taxon>Thelephoraceae</taxon>
        <taxon>Thelephora</taxon>
    </lineage>
</organism>
<dbReference type="Proteomes" id="UP000886501">
    <property type="component" value="Unassembled WGS sequence"/>
</dbReference>
<reference evidence="1" key="1">
    <citation type="submission" date="2019-10" db="EMBL/GenBank/DDBJ databases">
        <authorList>
            <consortium name="DOE Joint Genome Institute"/>
            <person name="Kuo A."/>
            <person name="Miyauchi S."/>
            <person name="Kiss E."/>
            <person name="Drula E."/>
            <person name="Kohler A."/>
            <person name="Sanchez-Garcia M."/>
            <person name="Andreopoulos B."/>
            <person name="Barry K.W."/>
            <person name="Bonito G."/>
            <person name="Buee M."/>
            <person name="Carver A."/>
            <person name="Chen C."/>
            <person name="Cichocki N."/>
            <person name="Clum A."/>
            <person name="Culley D."/>
            <person name="Crous P.W."/>
            <person name="Fauchery L."/>
            <person name="Girlanda M."/>
            <person name="Hayes R."/>
            <person name="Keri Z."/>
            <person name="Labutti K."/>
            <person name="Lipzen A."/>
            <person name="Lombard V."/>
            <person name="Magnuson J."/>
            <person name="Maillard F."/>
            <person name="Morin E."/>
            <person name="Murat C."/>
            <person name="Nolan M."/>
            <person name="Ohm R."/>
            <person name="Pangilinan J."/>
            <person name="Pereira M."/>
            <person name="Perotto S."/>
            <person name="Peter M."/>
            <person name="Riley R."/>
            <person name="Sitrit Y."/>
            <person name="Stielow B."/>
            <person name="Szollosi G."/>
            <person name="Zifcakova L."/>
            <person name="Stursova M."/>
            <person name="Spatafora J.W."/>
            <person name="Tedersoo L."/>
            <person name="Vaario L.-M."/>
            <person name="Yamada A."/>
            <person name="Yan M."/>
            <person name="Wang P."/>
            <person name="Xu J."/>
            <person name="Bruns T."/>
            <person name="Baldrian P."/>
            <person name="Vilgalys R."/>
            <person name="Henrissat B."/>
            <person name="Grigoriev I.V."/>
            <person name="Hibbett D."/>
            <person name="Nagy L.G."/>
            <person name="Martin F.M."/>
        </authorList>
    </citation>
    <scope>NUCLEOTIDE SEQUENCE</scope>
    <source>
        <strain evidence="1">P2</strain>
    </source>
</reference>
<reference evidence="1" key="2">
    <citation type="journal article" date="2020" name="Nat. Commun.">
        <title>Large-scale genome sequencing of mycorrhizal fungi provides insights into the early evolution of symbiotic traits.</title>
        <authorList>
            <person name="Miyauchi S."/>
            <person name="Kiss E."/>
            <person name="Kuo A."/>
            <person name="Drula E."/>
            <person name="Kohler A."/>
            <person name="Sanchez-Garcia M."/>
            <person name="Morin E."/>
            <person name="Andreopoulos B."/>
            <person name="Barry K.W."/>
            <person name="Bonito G."/>
            <person name="Buee M."/>
            <person name="Carver A."/>
            <person name="Chen C."/>
            <person name="Cichocki N."/>
            <person name="Clum A."/>
            <person name="Culley D."/>
            <person name="Crous P.W."/>
            <person name="Fauchery L."/>
            <person name="Girlanda M."/>
            <person name="Hayes R.D."/>
            <person name="Keri Z."/>
            <person name="LaButti K."/>
            <person name="Lipzen A."/>
            <person name="Lombard V."/>
            <person name="Magnuson J."/>
            <person name="Maillard F."/>
            <person name="Murat C."/>
            <person name="Nolan M."/>
            <person name="Ohm R.A."/>
            <person name="Pangilinan J."/>
            <person name="Pereira M.F."/>
            <person name="Perotto S."/>
            <person name="Peter M."/>
            <person name="Pfister S."/>
            <person name="Riley R."/>
            <person name="Sitrit Y."/>
            <person name="Stielow J.B."/>
            <person name="Szollosi G."/>
            <person name="Zifcakova L."/>
            <person name="Stursova M."/>
            <person name="Spatafora J.W."/>
            <person name="Tedersoo L."/>
            <person name="Vaario L.M."/>
            <person name="Yamada A."/>
            <person name="Yan M."/>
            <person name="Wang P."/>
            <person name="Xu J."/>
            <person name="Bruns T."/>
            <person name="Baldrian P."/>
            <person name="Vilgalys R."/>
            <person name="Dunand C."/>
            <person name="Henrissat B."/>
            <person name="Grigoriev I.V."/>
            <person name="Hibbett D."/>
            <person name="Nagy L.G."/>
            <person name="Martin F.M."/>
        </authorList>
    </citation>
    <scope>NUCLEOTIDE SEQUENCE</scope>
    <source>
        <strain evidence="1">P2</strain>
    </source>
</reference>
<dbReference type="EMBL" id="MU118051">
    <property type="protein sequence ID" value="KAF9646700.1"/>
    <property type="molecule type" value="Genomic_DNA"/>
</dbReference>
<protein>
    <submittedName>
        <fullName evidence="1">Uncharacterized protein</fullName>
    </submittedName>
</protein>
<sequence length="365" mass="41436">MGGNAFSDRLPTALFPRMSPAFYNSLKTRVTSRLEALYHLVAVPPEAPGKPDYGDLDIVICQPKIVKKDIPLSECVTLAEIEQALGSAHSLPLPGDRTSNFAIPIQHDELYVQVDLHFCEDVESWNSRILFQSYGELGMILGVLARTVGLTWTVAGLKLFRYNTYISDPPYIRLTGSHHEIFEFFGLARGVHEQGFTTAQEVFDWVTTSRFFNPHRLLPAMKNLKFKGERKMHNEFLDHLRSLISSGESQNPLDVHAIQDEALALFCKREEFDNAVREKYLCRKVKEVFRGSLVKEWTGLSYWGDVKVVTDAMRVRVLDGIDAADKDWREEMVKLGDEERMALALRLKEELIPPKPIEDPTADVA</sequence>
<proteinExistence type="predicted"/>